<dbReference type="Proteomes" id="UP000195402">
    <property type="component" value="Unassembled WGS sequence"/>
</dbReference>
<dbReference type="AlphaFoldDB" id="A0A200QQX1"/>
<feature type="domain" description="RRM" evidence="4">
    <location>
        <begin position="509"/>
        <end position="591"/>
    </location>
</feature>
<dbReference type="SMART" id="SM00360">
    <property type="entry name" value="RRM"/>
    <property type="match status" value="3"/>
</dbReference>
<evidence type="ECO:0000256" key="3">
    <source>
        <dbReference type="SAM" id="MobiDB-lite"/>
    </source>
</evidence>
<dbReference type="EMBL" id="MVGT01001340">
    <property type="protein sequence ID" value="OVA12858.1"/>
    <property type="molecule type" value="Genomic_DNA"/>
</dbReference>
<reference evidence="5 6" key="1">
    <citation type="journal article" date="2017" name="Mol. Plant">
        <title>The Genome of Medicinal Plant Macleaya cordata Provides New Insights into Benzylisoquinoline Alkaloids Metabolism.</title>
        <authorList>
            <person name="Liu X."/>
            <person name="Liu Y."/>
            <person name="Huang P."/>
            <person name="Ma Y."/>
            <person name="Qing Z."/>
            <person name="Tang Q."/>
            <person name="Cao H."/>
            <person name="Cheng P."/>
            <person name="Zheng Y."/>
            <person name="Yuan Z."/>
            <person name="Zhou Y."/>
            <person name="Liu J."/>
            <person name="Tang Z."/>
            <person name="Zhuo Y."/>
            <person name="Zhang Y."/>
            <person name="Yu L."/>
            <person name="Huang J."/>
            <person name="Yang P."/>
            <person name="Peng Q."/>
            <person name="Zhang J."/>
            <person name="Jiang W."/>
            <person name="Zhang Z."/>
            <person name="Lin K."/>
            <person name="Ro D.K."/>
            <person name="Chen X."/>
            <person name="Xiong X."/>
            <person name="Shang Y."/>
            <person name="Huang S."/>
            <person name="Zeng J."/>
        </authorList>
    </citation>
    <scope>NUCLEOTIDE SEQUENCE [LARGE SCALE GENOMIC DNA]</scope>
    <source>
        <strain evidence="6">cv. BLH2017</strain>
        <tissue evidence="5">Root</tissue>
    </source>
</reference>
<dbReference type="OrthoDB" id="3800936at2759"/>
<evidence type="ECO:0000259" key="4">
    <source>
        <dbReference type="PROSITE" id="PS50102"/>
    </source>
</evidence>
<dbReference type="InParanoid" id="A0A200QQX1"/>
<evidence type="ECO:0000313" key="6">
    <source>
        <dbReference type="Proteomes" id="UP000195402"/>
    </source>
</evidence>
<dbReference type="InterPro" id="IPR012677">
    <property type="entry name" value="Nucleotide-bd_a/b_plait_sf"/>
</dbReference>
<dbReference type="InterPro" id="IPR000504">
    <property type="entry name" value="RRM_dom"/>
</dbReference>
<feature type="compositionally biased region" description="Basic residues" evidence="3">
    <location>
        <begin position="670"/>
        <end position="679"/>
    </location>
</feature>
<dbReference type="Gene3D" id="3.30.70.330">
    <property type="match status" value="3"/>
</dbReference>
<feature type="region of interest" description="Disordered" evidence="3">
    <location>
        <begin position="668"/>
        <end position="723"/>
    </location>
</feature>
<dbReference type="OMA" id="PPMGGHF"/>
<organism evidence="5 6">
    <name type="scientific">Macleaya cordata</name>
    <name type="common">Five-seeded plume-poppy</name>
    <name type="synonym">Bocconia cordata</name>
    <dbReference type="NCBI Taxonomy" id="56857"/>
    <lineage>
        <taxon>Eukaryota</taxon>
        <taxon>Viridiplantae</taxon>
        <taxon>Streptophyta</taxon>
        <taxon>Embryophyta</taxon>
        <taxon>Tracheophyta</taxon>
        <taxon>Spermatophyta</taxon>
        <taxon>Magnoliopsida</taxon>
        <taxon>Ranunculales</taxon>
        <taxon>Papaveraceae</taxon>
        <taxon>Papaveroideae</taxon>
        <taxon>Macleaya</taxon>
    </lineage>
</organism>
<dbReference type="CDD" id="cd00590">
    <property type="entry name" value="RRM_SF"/>
    <property type="match status" value="2"/>
</dbReference>
<dbReference type="PANTHER" id="PTHR21245">
    <property type="entry name" value="HETEROGENEOUS NUCLEAR RIBONUCLEOPROTEIN"/>
    <property type="match status" value="1"/>
</dbReference>
<evidence type="ECO:0000256" key="1">
    <source>
        <dbReference type="ARBA" id="ARBA00022884"/>
    </source>
</evidence>
<gene>
    <name evidence="5" type="ORF">BVC80_1805g66</name>
</gene>
<feature type="compositionally biased region" description="Polar residues" evidence="3">
    <location>
        <begin position="32"/>
        <end position="47"/>
    </location>
</feature>
<dbReference type="InterPro" id="IPR035979">
    <property type="entry name" value="RBD_domain_sf"/>
</dbReference>
<sequence length="820" mass="90379">MRTRNSETPKSVPTKKTVAKKTPNKTPPKPSEASTNSTTPKSASSTGPKPKTGAAAKQTTPKSVSKPEPKVEDASKSVETVEVKPEAKAAPVAKSAVKKSPGKTAKSPAAAKAASTKTTKSVVKPVVEQSPKKDGAVVKNVGESSKKETPVISNVESPKKEENAVLKVVESPKKDKIEISKVVESPKKDKTEIINVVESPEKEDPAIAEVAESSKEEIEPVEMEEEEEGARQAEEELEAADDTKEPEDNLVNMEEDAKESEKGKEVELQKDEENADEGMEDYSEREGFEEPGDEECAEDDVTEPEEGAGKLEIEQMEISAIANERKIKKELEIFVGGLDRDAVEDDVKKVFEKIGEVVEVRLHRNHLTNKNKGFAFVKFAQKEQASKALSELKNPVIRGKRCGVTPCEDNDTLFVGNICNTWTREAIKQKLKEYGVEGVENVTLVPDAQHEGLSRGFAFVEFSCHADATLAYKRLQKPDVVFGHTERTVKVAFAEPLREPDPEIMAQVKSVFVDGLPPHWNEERVREHFKGYGEIERIVLARNMHTAKRKDFGFVDFTTHEAATACIDGVHNTELGDGKSKMKVKVRLASPLPKTQAVKGGLSGGFRIGRAASGTSSRFGRGFGRGGRPFNRVNFQPSRGFYGRGRGRAGRFAFEGNDDLESTYYEFRGRRPFGGRGGRRGSGEEFTSRADTSSGRPDLGWPRHGASDRGHGNAFHSRRQPFSPEGHFSRPFGGRHFIDDPYLYTDDGHGIKRPFSAMDHEPGYLEPSRLRPRFDYPDPLVSSSSTRYQDSYGAGAGLYSHDYYGSDMPNMLLRNYGPLS</sequence>
<protein>
    <submittedName>
        <fullName evidence="5">RNA recognition motif domain</fullName>
    </submittedName>
</protein>
<keyword evidence="6" id="KW-1185">Reference proteome</keyword>
<dbReference type="SUPFAM" id="SSF54928">
    <property type="entry name" value="RNA-binding domain, RBD"/>
    <property type="match status" value="2"/>
</dbReference>
<feature type="domain" description="RRM" evidence="4">
    <location>
        <begin position="411"/>
        <end position="496"/>
    </location>
</feature>
<dbReference type="STRING" id="56857.A0A200QQX1"/>
<feature type="region of interest" description="Disordered" evidence="3">
    <location>
        <begin position="193"/>
        <end position="311"/>
    </location>
</feature>
<dbReference type="FunFam" id="3.30.70.330:FF:000816">
    <property type="entry name" value="Heterogeneous nuclear ribonucleoprotein Q"/>
    <property type="match status" value="1"/>
</dbReference>
<feature type="compositionally biased region" description="Acidic residues" evidence="3">
    <location>
        <begin position="219"/>
        <end position="228"/>
    </location>
</feature>
<feature type="compositionally biased region" description="Basic and acidic residues" evidence="3">
    <location>
        <begin position="259"/>
        <end position="272"/>
    </location>
</feature>
<evidence type="ECO:0000256" key="2">
    <source>
        <dbReference type="PROSITE-ProRule" id="PRU00176"/>
    </source>
</evidence>
<dbReference type="GO" id="GO:0003723">
    <property type="term" value="F:RNA binding"/>
    <property type="evidence" value="ECO:0007669"/>
    <property type="project" value="UniProtKB-UniRule"/>
</dbReference>
<name>A0A200QQX1_MACCD</name>
<accession>A0A200QQX1</accession>
<feature type="compositionally biased region" description="Basic and acidic residues" evidence="3">
    <location>
        <begin position="65"/>
        <end position="87"/>
    </location>
</feature>
<dbReference type="Pfam" id="PF00076">
    <property type="entry name" value="RRM_1"/>
    <property type="match status" value="3"/>
</dbReference>
<dbReference type="PROSITE" id="PS50102">
    <property type="entry name" value="RRM"/>
    <property type="match status" value="3"/>
</dbReference>
<proteinExistence type="predicted"/>
<evidence type="ECO:0000313" key="5">
    <source>
        <dbReference type="EMBL" id="OVA12858.1"/>
    </source>
</evidence>
<feature type="domain" description="RRM" evidence="4">
    <location>
        <begin position="331"/>
        <end position="409"/>
    </location>
</feature>
<feature type="region of interest" description="Disordered" evidence="3">
    <location>
        <begin position="1"/>
        <end position="161"/>
    </location>
</feature>
<feature type="compositionally biased region" description="Acidic residues" evidence="3">
    <location>
        <begin position="289"/>
        <end position="306"/>
    </location>
</feature>
<keyword evidence="1 2" id="KW-0694">RNA-binding</keyword>
<feature type="compositionally biased region" description="Low complexity" evidence="3">
    <location>
        <begin position="102"/>
        <end position="127"/>
    </location>
</feature>
<comment type="caution">
    <text evidence="5">The sequence shown here is derived from an EMBL/GenBank/DDBJ whole genome shotgun (WGS) entry which is preliminary data.</text>
</comment>
<dbReference type="FunFam" id="3.30.70.330:FF:000187">
    <property type="entry name" value="Heterogeneous nuclear ribonucleoprotein Q"/>
    <property type="match status" value="1"/>
</dbReference>